<dbReference type="RefSeq" id="WP_124398014.1">
    <property type="nucleotide sequence ID" value="NZ_BHZE01000013.1"/>
</dbReference>
<dbReference type="InterPro" id="IPR036152">
    <property type="entry name" value="Asp/glu_Ase-like_sf"/>
</dbReference>
<dbReference type="InterPro" id="IPR037152">
    <property type="entry name" value="L-asparaginase_N_sf"/>
</dbReference>
<reference evidence="7 8" key="1">
    <citation type="submission" date="2018-11" db="EMBL/GenBank/DDBJ databases">
        <title>Schleiferia aggregans sp. nov., a moderately thermophilic heterotrophic bacterium isolated from microbial mats at a terrestrial hot spring.</title>
        <authorList>
            <person name="Iino T."/>
            <person name="Ohkuma M."/>
            <person name="Haruta S."/>
        </authorList>
    </citation>
    <scope>NUCLEOTIDE SEQUENCE [LARGE SCALE GENOMIC DNA]</scope>
    <source>
        <strain evidence="7 8">LA</strain>
    </source>
</reference>
<dbReference type="InterPro" id="IPR040919">
    <property type="entry name" value="Asparaginase_C"/>
</dbReference>
<keyword evidence="8" id="KW-1185">Reference proteome</keyword>
<dbReference type="InterPro" id="IPR020827">
    <property type="entry name" value="Asparaginase/glutaminase_AS1"/>
</dbReference>
<dbReference type="InterPro" id="IPR006033">
    <property type="entry name" value="AsnA_fam"/>
</dbReference>
<evidence type="ECO:0000256" key="1">
    <source>
        <dbReference type="ARBA" id="ARBA00010518"/>
    </source>
</evidence>
<accession>A0A401XLS3</accession>
<feature type="domain" description="L-asparaginase N-terminal" evidence="5">
    <location>
        <begin position="3"/>
        <end position="195"/>
    </location>
</feature>
<dbReference type="SUPFAM" id="SSF53774">
    <property type="entry name" value="Glutaminase/Asparaginase"/>
    <property type="match status" value="1"/>
</dbReference>
<evidence type="ECO:0000313" key="8">
    <source>
        <dbReference type="Proteomes" id="UP000286715"/>
    </source>
</evidence>
<evidence type="ECO:0000259" key="6">
    <source>
        <dbReference type="Pfam" id="PF17763"/>
    </source>
</evidence>
<dbReference type="SMART" id="SM00870">
    <property type="entry name" value="Asparaginase"/>
    <property type="match status" value="1"/>
</dbReference>
<dbReference type="Gene3D" id="3.40.50.40">
    <property type="match status" value="1"/>
</dbReference>
<dbReference type="Proteomes" id="UP000286715">
    <property type="component" value="Unassembled WGS sequence"/>
</dbReference>
<dbReference type="Pfam" id="PF00710">
    <property type="entry name" value="Asparaginase"/>
    <property type="match status" value="1"/>
</dbReference>
<dbReference type="GO" id="GO:0004067">
    <property type="term" value="F:asparaginase activity"/>
    <property type="evidence" value="ECO:0007669"/>
    <property type="project" value="UniProtKB-UniRule"/>
</dbReference>
<dbReference type="NCBIfam" id="TIGR00519">
    <property type="entry name" value="asnASE_I"/>
    <property type="match status" value="1"/>
</dbReference>
<evidence type="ECO:0000256" key="2">
    <source>
        <dbReference type="ARBA" id="ARBA00022801"/>
    </source>
</evidence>
<dbReference type="Pfam" id="PF17763">
    <property type="entry name" value="Asparaginase_C"/>
    <property type="match status" value="1"/>
</dbReference>
<dbReference type="Gene3D" id="3.40.50.1170">
    <property type="entry name" value="L-asparaginase, N-terminal domain"/>
    <property type="match status" value="1"/>
</dbReference>
<dbReference type="CDD" id="cd08963">
    <property type="entry name" value="L-asparaginase_I"/>
    <property type="match status" value="1"/>
</dbReference>
<dbReference type="InterPro" id="IPR027474">
    <property type="entry name" value="L-asparaginase_N"/>
</dbReference>
<keyword evidence="2" id="KW-0378">Hydrolase</keyword>
<name>A0A401XLS3_9FLAO</name>
<protein>
    <submittedName>
        <fullName evidence="7">L-asparaginase 1</fullName>
    </submittedName>
</protein>
<evidence type="ECO:0000313" key="7">
    <source>
        <dbReference type="EMBL" id="GCD77951.1"/>
    </source>
</evidence>
<organism evidence="7 8">
    <name type="scientific">Thermaurantimonas aggregans</name>
    <dbReference type="NCBI Taxonomy" id="2173829"/>
    <lineage>
        <taxon>Bacteria</taxon>
        <taxon>Pseudomonadati</taxon>
        <taxon>Bacteroidota</taxon>
        <taxon>Flavobacteriia</taxon>
        <taxon>Flavobacteriales</taxon>
        <taxon>Schleiferiaceae</taxon>
        <taxon>Thermaurantimonas</taxon>
    </lineage>
</organism>
<dbReference type="OrthoDB" id="9788068at2"/>
<dbReference type="SFLD" id="SFLDS00057">
    <property type="entry name" value="Glutaminase/Asparaginase"/>
    <property type="match status" value="1"/>
</dbReference>
<dbReference type="PRINTS" id="PR00139">
    <property type="entry name" value="ASNGLNASE"/>
</dbReference>
<gene>
    <name evidence="7" type="primary">ansA</name>
    <name evidence="7" type="ORF">JCM31826_14330</name>
</gene>
<proteinExistence type="inferred from homology"/>
<feature type="active site" evidence="4">
    <location>
        <position position="12"/>
    </location>
</feature>
<dbReference type="EMBL" id="BHZE01000013">
    <property type="protein sequence ID" value="GCD77951.1"/>
    <property type="molecule type" value="Genomic_DNA"/>
</dbReference>
<sequence>MKKILVIYTGGTIGMARQGSDGALVPVEFEKLYALIPELQELPAEIHFQSWEKPIDSTEMTPDHWVRLAHQIFENYAFFDGFVVLHGSDTMAFTASALSFMLRHLKKPVILTGSQLPINIIRTDGKENLLTSIEIAMLSDEKGDPLVREVCIYFEYKLYRGNRTYKHSSESFKAYKSPNYPLLGEAGLEIKIYRQNLLPSSDSPVQLSTAYESNILNISLFPGINFQWMRSALENAHHLKALILLTYGAGNAPKNPELKSLLKMMNDRKIPVINISQCKAGSVAMGKYEVSHWLLDYDVISGYDMTREAAITKAMCTLPIAKDITEFKKLFQSPLAGELTIK</sequence>
<comment type="similarity">
    <text evidence="1">Belongs to the asparaginase 1 family.</text>
</comment>
<evidence type="ECO:0000256" key="4">
    <source>
        <dbReference type="PROSITE-ProRule" id="PRU10099"/>
    </source>
</evidence>
<dbReference type="InterPro" id="IPR006034">
    <property type="entry name" value="Asparaginase/glutaminase-like"/>
</dbReference>
<dbReference type="GO" id="GO:0006520">
    <property type="term" value="P:amino acid metabolic process"/>
    <property type="evidence" value="ECO:0007669"/>
    <property type="project" value="InterPro"/>
</dbReference>
<dbReference type="InterPro" id="IPR041725">
    <property type="entry name" value="L-asparaginase_I"/>
</dbReference>
<dbReference type="InterPro" id="IPR027473">
    <property type="entry name" value="L-asparaginase_C"/>
</dbReference>
<dbReference type="PIRSF" id="PIRSF500176">
    <property type="entry name" value="L_ASNase"/>
    <property type="match status" value="1"/>
</dbReference>
<evidence type="ECO:0000259" key="5">
    <source>
        <dbReference type="Pfam" id="PF00710"/>
    </source>
</evidence>
<dbReference type="PANTHER" id="PTHR11707">
    <property type="entry name" value="L-ASPARAGINASE"/>
    <property type="match status" value="1"/>
</dbReference>
<dbReference type="AlphaFoldDB" id="A0A401XLS3"/>
<dbReference type="FunFam" id="3.40.50.1170:FF:000001">
    <property type="entry name" value="L-asparaginase 2"/>
    <property type="match status" value="1"/>
</dbReference>
<evidence type="ECO:0000256" key="3">
    <source>
        <dbReference type="PIRSR" id="PIRSR001220-1"/>
    </source>
</evidence>
<dbReference type="PIRSF" id="PIRSF001220">
    <property type="entry name" value="L-ASNase_gatD"/>
    <property type="match status" value="1"/>
</dbReference>
<dbReference type="PROSITE" id="PS00144">
    <property type="entry name" value="ASN_GLN_ASE_1"/>
    <property type="match status" value="1"/>
</dbReference>
<feature type="domain" description="Asparaginase/glutaminase C-terminal" evidence="6">
    <location>
        <begin position="218"/>
        <end position="331"/>
    </location>
</feature>
<feature type="active site" description="O-isoaspartyl threonine intermediate" evidence="3">
    <location>
        <position position="12"/>
    </location>
</feature>
<comment type="caution">
    <text evidence="7">The sequence shown here is derived from an EMBL/GenBank/DDBJ whole genome shotgun (WGS) entry which is preliminary data.</text>
</comment>
<dbReference type="PROSITE" id="PS51732">
    <property type="entry name" value="ASN_GLN_ASE_3"/>
    <property type="match status" value="1"/>
</dbReference>
<dbReference type="PANTHER" id="PTHR11707:SF28">
    <property type="entry name" value="60 KDA LYSOPHOSPHOLIPASE"/>
    <property type="match status" value="1"/>
</dbReference>